<reference evidence="2 3" key="1">
    <citation type="submission" date="2024-10" db="EMBL/GenBank/DDBJ databases">
        <authorList>
            <person name="Yang X.-N."/>
        </authorList>
    </citation>
    <scope>NUCLEOTIDE SEQUENCE [LARGE SCALE GENOMIC DNA]</scope>
    <source>
        <strain evidence="2 3">CAU 1059</strain>
    </source>
</reference>
<sequence length="220" mass="24349">MTAIRKFETGLMALVVLTLALTVILALVAPDYFTLSFAKEDGPVEWSTALFLLVASVVMATHAVSLWRQGRRGAALLTAFYGLLFFMAAGEEISWGQRIFGWESSEFFLENNKQDETNLHNLMVGDVHLTKSLFGPVLTICILLYLVGLPLLYPKGGRIAALADRFAVPVPWLKHAAIALVASVIIAVLDVDRKWEVYELIFSLVIVSIFLIPQNPAKTR</sequence>
<feature type="transmembrane region" description="Helical" evidence="1">
    <location>
        <begin position="195"/>
        <end position="212"/>
    </location>
</feature>
<organism evidence="2 3">
    <name type="scientific">Roseovarius aquimarinus</name>
    <dbReference type="NCBI Taxonomy" id="1229156"/>
    <lineage>
        <taxon>Bacteria</taxon>
        <taxon>Pseudomonadati</taxon>
        <taxon>Pseudomonadota</taxon>
        <taxon>Alphaproteobacteria</taxon>
        <taxon>Rhodobacterales</taxon>
        <taxon>Roseobacteraceae</taxon>
        <taxon>Roseovarius</taxon>
    </lineage>
</organism>
<evidence type="ECO:0000256" key="1">
    <source>
        <dbReference type="SAM" id="Phobius"/>
    </source>
</evidence>
<keyword evidence="1" id="KW-0472">Membrane</keyword>
<keyword evidence="1" id="KW-0812">Transmembrane</keyword>
<dbReference type="RefSeq" id="WP_377172985.1">
    <property type="nucleotide sequence ID" value="NZ_JBHTJC010000006.1"/>
</dbReference>
<dbReference type="Proteomes" id="UP001607157">
    <property type="component" value="Unassembled WGS sequence"/>
</dbReference>
<protein>
    <recommendedName>
        <fullName evidence="4">O-Antigen ligase</fullName>
    </recommendedName>
</protein>
<feature type="transmembrane region" description="Helical" evidence="1">
    <location>
        <begin position="166"/>
        <end position="189"/>
    </location>
</feature>
<feature type="transmembrane region" description="Helical" evidence="1">
    <location>
        <begin position="12"/>
        <end position="29"/>
    </location>
</feature>
<keyword evidence="3" id="KW-1185">Reference proteome</keyword>
<proteinExistence type="predicted"/>
<feature type="transmembrane region" description="Helical" evidence="1">
    <location>
        <begin position="49"/>
        <end position="67"/>
    </location>
</feature>
<evidence type="ECO:0008006" key="4">
    <source>
        <dbReference type="Google" id="ProtNLM"/>
    </source>
</evidence>
<evidence type="ECO:0000313" key="2">
    <source>
        <dbReference type="EMBL" id="MFH0255231.1"/>
    </source>
</evidence>
<name>A0ABW7IBZ0_9RHOB</name>
<gene>
    <name evidence="2" type="ORF">ACGRVM_15095</name>
</gene>
<keyword evidence="1" id="KW-1133">Transmembrane helix</keyword>
<dbReference type="EMBL" id="JBIHMM010000005">
    <property type="protein sequence ID" value="MFH0255231.1"/>
    <property type="molecule type" value="Genomic_DNA"/>
</dbReference>
<accession>A0ABW7IBZ0</accession>
<feature type="transmembrane region" description="Helical" evidence="1">
    <location>
        <begin position="133"/>
        <end position="154"/>
    </location>
</feature>
<feature type="transmembrane region" description="Helical" evidence="1">
    <location>
        <begin position="74"/>
        <end position="90"/>
    </location>
</feature>
<comment type="caution">
    <text evidence="2">The sequence shown here is derived from an EMBL/GenBank/DDBJ whole genome shotgun (WGS) entry which is preliminary data.</text>
</comment>
<evidence type="ECO:0000313" key="3">
    <source>
        <dbReference type="Proteomes" id="UP001607157"/>
    </source>
</evidence>